<dbReference type="RefSeq" id="WP_144847827.1">
    <property type="nucleotide sequence ID" value="NZ_VMRJ01000003.1"/>
</dbReference>
<dbReference type="PANTHER" id="PTHR34106">
    <property type="entry name" value="GLYCOSIDASE"/>
    <property type="match status" value="1"/>
</dbReference>
<keyword evidence="5" id="KW-0378">Hydrolase</keyword>
<proteinExistence type="inferred from homology"/>
<dbReference type="InterPro" id="IPR028583">
    <property type="entry name" value="Man_Glc_phosphorylase"/>
</dbReference>
<organism evidence="5 6">
    <name type="scientific">Hymenobacter setariae</name>
    <dbReference type="NCBI Taxonomy" id="2594794"/>
    <lineage>
        <taxon>Bacteria</taxon>
        <taxon>Pseudomonadati</taxon>
        <taxon>Bacteroidota</taxon>
        <taxon>Cytophagia</taxon>
        <taxon>Cytophagales</taxon>
        <taxon>Hymenobacteraceae</taxon>
        <taxon>Hymenobacter</taxon>
    </lineage>
</organism>
<dbReference type="GO" id="GO:0016758">
    <property type="term" value="F:hexosyltransferase activity"/>
    <property type="evidence" value="ECO:0007669"/>
    <property type="project" value="UniProtKB-UniRule"/>
</dbReference>
<dbReference type="PIRSF" id="PIRSF016202">
    <property type="entry name" value="PH1107"/>
    <property type="match status" value="1"/>
</dbReference>
<dbReference type="GO" id="GO:0071555">
    <property type="term" value="P:cell wall organization"/>
    <property type="evidence" value="ECO:0007669"/>
    <property type="project" value="UniProtKB-KW"/>
</dbReference>
<evidence type="ECO:0000313" key="6">
    <source>
        <dbReference type="Proteomes" id="UP000317624"/>
    </source>
</evidence>
<reference evidence="5 6" key="1">
    <citation type="submission" date="2019-07" db="EMBL/GenBank/DDBJ databases">
        <title>Hymenobacter sp. straun FUR1 Genome sequencing and assembly.</title>
        <authorList>
            <person name="Chhetri G."/>
        </authorList>
    </citation>
    <scope>NUCLEOTIDE SEQUENCE [LARGE SCALE GENOMIC DNA]</scope>
    <source>
        <strain evidence="5 6">Fur1</strain>
    </source>
</reference>
<dbReference type="AlphaFoldDB" id="A0A558BUH6"/>
<comment type="catalytic activity">
    <reaction evidence="4">
        <text>beta-D-mannosyl-(1-&gt;4)-D-glucose + phosphate = alpha-D-mannose 1-phosphate + D-glucose</text>
        <dbReference type="Rhea" id="RHEA:32531"/>
        <dbReference type="ChEBI" id="CHEBI:4167"/>
        <dbReference type="ChEBI" id="CHEBI:43474"/>
        <dbReference type="ChEBI" id="CHEBI:58409"/>
        <dbReference type="ChEBI" id="CHEBI:64351"/>
        <dbReference type="EC" id="2.4.1.281"/>
    </reaction>
</comment>
<evidence type="ECO:0000256" key="4">
    <source>
        <dbReference type="HAMAP-Rule" id="MF_00928"/>
    </source>
</evidence>
<evidence type="ECO:0000313" key="5">
    <source>
        <dbReference type="EMBL" id="TVT40178.1"/>
    </source>
</evidence>
<gene>
    <name evidence="5" type="ORF">FNT36_11850</name>
</gene>
<keyword evidence="6" id="KW-1185">Reference proteome</keyword>
<name>A0A558BUH6_9BACT</name>
<keyword evidence="1 4" id="KW-0328">Glycosyltransferase</keyword>
<protein>
    <recommendedName>
        <fullName evidence="4">4-O-beta-D-mannosyl-D-glucose phosphorylase</fullName>
        <shortName evidence="4">MGP</shortName>
        <shortName evidence="4">Mannosylglucose phosphorylase</shortName>
        <ecNumber evidence="4">2.4.1.281</ecNumber>
    </recommendedName>
</protein>
<dbReference type="InterPro" id="IPR007184">
    <property type="entry name" value="Mannoside_phosphorylase"/>
</dbReference>
<evidence type="ECO:0000256" key="2">
    <source>
        <dbReference type="ARBA" id="ARBA00022679"/>
    </source>
</evidence>
<evidence type="ECO:0000256" key="3">
    <source>
        <dbReference type="ARBA" id="ARBA00024356"/>
    </source>
</evidence>
<comment type="function">
    <text evidence="4">Converts 4-O-beta-D-mannopyranosyl-D-glucopyranose (Man-Glc) to mannose 1-phosphate (Man1P) and glucose.</text>
</comment>
<dbReference type="EMBL" id="VMRJ01000003">
    <property type="protein sequence ID" value="TVT40178.1"/>
    <property type="molecule type" value="Genomic_DNA"/>
</dbReference>
<comment type="caution">
    <text evidence="5">The sequence shown here is derived from an EMBL/GenBank/DDBJ whole genome shotgun (WGS) entry which is preliminary data.</text>
</comment>
<dbReference type="PANTHER" id="PTHR34106:SF1">
    <property type="entry name" value="1,4-BETA-MANNOSYL-N-ACETYLGLUCOSAMINE PHOSPHORYLASE"/>
    <property type="match status" value="1"/>
</dbReference>
<keyword evidence="2 4" id="KW-0808">Transferase</keyword>
<sequence length="407" mass="45279">MKHLFQQRLHDLQHQHAALVARPNPAQPLGNGIIERYQHPVLTAQHVPLAWRYDLNPSTNPYLMERLGVNAAFNAGAIRLEGRYLLVARVEGLDRKSFFAVAESPNGVDNFRFWERPITMPELGEPDTNVYDMRLTQHEDGWIYGLFCTERKDPAARPGDESAAVAQCGIARTHDLITWERLPDLQTASAQQRNVVLHPEFVQGKYALYTRPQDSFIEAGAGGGIGFGLADSMEHAVVTHEQIVDAKHYHTVYEAKNGQGPAPLKTPFGWLHLAHGVRHTAAGLRYVLYLFLTDLHNPAQVTHKPGGYFLAPEGPERIGDVSNVLFSNGWVLDDDGRVCIYYASSDTRMHVATSTVEQLLDYVQHTPADEFTSAASVRSINELIDRNQAHEAAQQPVPKFASNGVGV</sequence>
<dbReference type="InterPro" id="IPR023296">
    <property type="entry name" value="Glyco_hydro_beta-prop_sf"/>
</dbReference>
<dbReference type="GO" id="GO:0005975">
    <property type="term" value="P:carbohydrate metabolic process"/>
    <property type="evidence" value="ECO:0007669"/>
    <property type="project" value="UniProtKB-UniRule"/>
</dbReference>
<dbReference type="SUPFAM" id="SSF75005">
    <property type="entry name" value="Arabinanase/levansucrase/invertase"/>
    <property type="match status" value="1"/>
</dbReference>
<keyword evidence="5" id="KW-0326">Glycosidase</keyword>
<dbReference type="GO" id="GO:0016798">
    <property type="term" value="F:hydrolase activity, acting on glycosyl bonds"/>
    <property type="evidence" value="ECO:0007669"/>
    <property type="project" value="UniProtKB-KW"/>
</dbReference>
<dbReference type="Proteomes" id="UP000317624">
    <property type="component" value="Unassembled WGS sequence"/>
</dbReference>
<dbReference type="OrthoDB" id="9776657at2"/>
<dbReference type="Pfam" id="PF04041">
    <property type="entry name" value="Glyco_hydro_130"/>
    <property type="match status" value="1"/>
</dbReference>
<accession>A0A558BUH6</accession>
<evidence type="ECO:0000256" key="1">
    <source>
        <dbReference type="ARBA" id="ARBA00022676"/>
    </source>
</evidence>
<dbReference type="EC" id="2.4.1.281" evidence="4"/>
<dbReference type="Gene3D" id="2.115.10.20">
    <property type="entry name" value="Glycosyl hydrolase domain, family 43"/>
    <property type="match status" value="1"/>
</dbReference>
<comment type="similarity">
    <text evidence="3 4">Belongs to the glycosyl hydrolase 130 family.</text>
</comment>
<dbReference type="HAMAP" id="MF_00928">
    <property type="entry name" value="Man_Glc_phosphorylase"/>
    <property type="match status" value="1"/>
</dbReference>
<keyword evidence="4" id="KW-0119">Carbohydrate metabolism</keyword>
<keyword evidence="4" id="KW-0961">Cell wall biogenesis/degradation</keyword>